<dbReference type="Proteomes" id="UP000198559">
    <property type="component" value="Unassembled WGS sequence"/>
</dbReference>
<organism evidence="1 2">
    <name type="scientific">Bathymodiolus azoricus thioautotrophic gill symbiont</name>
    <dbReference type="NCBI Taxonomy" id="235205"/>
    <lineage>
        <taxon>Bacteria</taxon>
        <taxon>Pseudomonadati</taxon>
        <taxon>Pseudomonadota</taxon>
        <taxon>Gammaproteobacteria</taxon>
        <taxon>sulfur-oxidizing symbionts</taxon>
    </lineage>
</organism>
<reference evidence="2" key="1">
    <citation type="submission" date="2016-06" db="EMBL/GenBank/DDBJ databases">
        <authorList>
            <person name="Petersen J."/>
            <person name="Sayavedra L."/>
        </authorList>
    </citation>
    <scope>NUCLEOTIDE SEQUENCE [LARGE SCALE GENOMIC DNA]</scope>
    <source>
        <strain evidence="2">BazSymB</strain>
    </source>
</reference>
<protein>
    <submittedName>
        <fullName evidence="1">Uncharacterized protein</fullName>
    </submittedName>
</protein>
<proteinExistence type="predicted"/>
<sequence length="46" mass="5403">MKEPIIPSFLTKIDRIKEFDAVKTRNFGLTVMSGFKINRRNFILCL</sequence>
<accession>A0A1H6K2D1</accession>
<evidence type="ECO:0000313" key="1">
    <source>
        <dbReference type="EMBL" id="SEH66487.1"/>
    </source>
</evidence>
<gene>
    <name evidence="1" type="ORF">BAZSYMB_SCAFFOLD00070_5</name>
</gene>
<evidence type="ECO:0000313" key="2">
    <source>
        <dbReference type="Proteomes" id="UP000198559"/>
    </source>
</evidence>
<dbReference type="EMBL" id="CVUD02000079">
    <property type="protein sequence ID" value="SEH66487.1"/>
    <property type="molecule type" value="Genomic_DNA"/>
</dbReference>
<name>A0A1H6K2D1_9GAMM</name>
<dbReference type="AlphaFoldDB" id="A0A1H6K2D1"/>